<dbReference type="InterPro" id="IPR004507">
    <property type="entry name" value="UbiX-like"/>
</dbReference>
<keyword evidence="1" id="KW-0637">Prenyltransferase</keyword>
<dbReference type="EC" id="2.5.1.129" evidence="6"/>
<evidence type="ECO:0000256" key="1">
    <source>
        <dbReference type="ARBA" id="ARBA00022602"/>
    </source>
</evidence>
<evidence type="ECO:0000256" key="5">
    <source>
        <dbReference type="ARBA" id="ARBA00060793"/>
    </source>
</evidence>
<name>A0A382MU82_9ZZZZ</name>
<dbReference type="GO" id="GO:0106141">
    <property type="term" value="F:flavin prenyltransferase activity"/>
    <property type="evidence" value="ECO:0007669"/>
    <property type="project" value="UniProtKB-EC"/>
</dbReference>
<evidence type="ECO:0000256" key="2">
    <source>
        <dbReference type="ARBA" id="ARBA00022630"/>
    </source>
</evidence>
<dbReference type="FunFam" id="3.40.50.1950:FF:000001">
    <property type="entry name" value="Flavin prenyltransferase UbiX"/>
    <property type="match status" value="1"/>
</dbReference>
<dbReference type="Pfam" id="PF02441">
    <property type="entry name" value="Flavoprotein"/>
    <property type="match status" value="1"/>
</dbReference>
<reference evidence="8" key="1">
    <citation type="submission" date="2018-05" db="EMBL/GenBank/DDBJ databases">
        <authorList>
            <person name="Lanie J.A."/>
            <person name="Ng W.-L."/>
            <person name="Kazmierczak K.M."/>
            <person name="Andrzejewski T.M."/>
            <person name="Davidsen T.M."/>
            <person name="Wayne K.J."/>
            <person name="Tettelin H."/>
            <person name="Glass J.I."/>
            <person name="Rusch D."/>
            <person name="Podicherti R."/>
            <person name="Tsui H.-C.T."/>
            <person name="Winkler M.E."/>
        </authorList>
    </citation>
    <scope>NUCLEOTIDE SEQUENCE</scope>
</reference>
<evidence type="ECO:0000256" key="6">
    <source>
        <dbReference type="ARBA" id="ARBA00066834"/>
    </source>
</evidence>
<comment type="similarity">
    <text evidence="5">Belongs to the UbiX/PAD1 family.</text>
</comment>
<protein>
    <recommendedName>
        <fullName evidence="6">flavin prenyltransferase</fullName>
        <ecNumber evidence="6">2.5.1.129</ecNumber>
    </recommendedName>
</protein>
<evidence type="ECO:0000313" key="8">
    <source>
        <dbReference type="EMBL" id="SVC52553.1"/>
    </source>
</evidence>
<feature type="domain" description="Flavoprotein" evidence="7">
    <location>
        <begin position="1"/>
        <end position="178"/>
    </location>
</feature>
<dbReference type="InterPro" id="IPR003382">
    <property type="entry name" value="Flavoprotein"/>
</dbReference>
<dbReference type="NCBIfam" id="TIGR00421">
    <property type="entry name" value="ubiX_pad"/>
    <property type="match status" value="1"/>
</dbReference>
<dbReference type="NCBIfam" id="NF004685">
    <property type="entry name" value="PRK06029.1"/>
    <property type="match status" value="1"/>
</dbReference>
<dbReference type="Gene3D" id="3.40.50.1950">
    <property type="entry name" value="Flavin prenyltransferase-like"/>
    <property type="match status" value="1"/>
</dbReference>
<dbReference type="SUPFAM" id="SSF52507">
    <property type="entry name" value="Homo-oligomeric flavin-containing Cys decarboxylases, HFCD"/>
    <property type="match status" value="1"/>
</dbReference>
<sequence>VAITGASGAIYAVRTLRALLADGHHVHLVMSKYGRYVLHEEQDWSSDELLLDFLRRVGGDEVDHGTLEEHSVNDLTRSISSGSAPCDGMVVVPCSAKTLSAIAHGTSSNLIERTADVTLKERRPLVLVVRETPMNLIHLRNMVTVAEAGASVLPAMPAFYQKPTSFEDLGDFIAGRALGLLGLDHELFTRWTGPRD</sequence>
<dbReference type="EMBL" id="UINC01096018">
    <property type="protein sequence ID" value="SVC52553.1"/>
    <property type="molecule type" value="Genomic_DNA"/>
</dbReference>
<evidence type="ECO:0000256" key="3">
    <source>
        <dbReference type="ARBA" id="ARBA00022643"/>
    </source>
</evidence>
<dbReference type="HAMAP" id="MF_01984">
    <property type="entry name" value="ubiX_pad"/>
    <property type="match status" value="1"/>
</dbReference>
<keyword evidence="2" id="KW-0285">Flavoprotein</keyword>
<evidence type="ECO:0000259" key="7">
    <source>
        <dbReference type="Pfam" id="PF02441"/>
    </source>
</evidence>
<keyword evidence="4" id="KW-0808">Transferase</keyword>
<evidence type="ECO:0000256" key="4">
    <source>
        <dbReference type="ARBA" id="ARBA00022679"/>
    </source>
</evidence>
<accession>A0A382MU82</accession>
<dbReference type="InterPro" id="IPR036551">
    <property type="entry name" value="Flavin_trans-like"/>
</dbReference>
<gene>
    <name evidence="8" type="ORF">METZ01_LOCUS305407</name>
</gene>
<dbReference type="AlphaFoldDB" id="A0A382MU82"/>
<feature type="non-terminal residue" evidence="8">
    <location>
        <position position="1"/>
    </location>
</feature>
<keyword evidence="3" id="KW-0288">FMN</keyword>
<proteinExistence type="inferred from homology"/>
<organism evidence="8">
    <name type="scientific">marine metagenome</name>
    <dbReference type="NCBI Taxonomy" id="408172"/>
    <lineage>
        <taxon>unclassified sequences</taxon>
        <taxon>metagenomes</taxon>
        <taxon>ecological metagenomes</taxon>
    </lineage>
</organism>